<dbReference type="AlphaFoldDB" id="A0A3M6UKT9"/>
<dbReference type="Proteomes" id="UP000275408">
    <property type="component" value="Unassembled WGS sequence"/>
</dbReference>
<evidence type="ECO:0000313" key="14">
    <source>
        <dbReference type="EMBL" id="RMX53988.1"/>
    </source>
</evidence>
<feature type="non-terminal residue" evidence="14">
    <location>
        <position position="690"/>
    </location>
</feature>
<keyword evidence="15" id="KW-1185">Reference proteome</keyword>
<dbReference type="SMART" id="SM00032">
    <property type="entry name" value="CCP"/>
    <property type="match status" value="2"/>
</dbReference>
<evidence type="ECO:0000256" key="4">
    <source>
        <dbReference type="ARBA" id="ARBA00023136"/>
    </source>
</evidence>
<organism evidence="14 15">
    <name type="scientific">Pocillopora damicornis</name>
    <name type="common">Cauliflower coral</name>
    <name type="synonym">Millepora damicornis</name>
    <dbReference type="NCBI Taxonomy" id="46731"/>
    <lineage>
        <taxon>Eukaryota</taxon>
        <taxon>Metazoa</taxon>
        <taxon>Cnidaria</taxon>
        <taxon>Anthozoa</taxon>
        <taxon>Hexacorallia</taxon>
        <taxon>Scleractinia</taxon>
        <taxon>Astrocoeniina</taxon>
        <taxon>Pocilloporidae</taxon>
        <taxon>Pocillopora</taxon>
    </lineage>
</organism>
<evidence type="ECO:0000259" key="11">
    <source>
        <dbReference type="PROSITE" id="PS50835"/>
    </source>
</evidence>
<feature type="transmembrane region" description="Helical" evidence="10">
    <location>
        <begin position="21"/>
        <end position="45"/>
    </location>
</feature>
<dbReference type="InterPro" id="IPR007110">
    <property type="entry name" value="Ig-like_dom"/>
</dbReference>
<evidence type="ECO:0000256" key="5">
    <source>
        <dbReference type="ARBA" id="ARBA00023157"/>
    </source>
</evidence>
<gene>
    <name evidence="14" type="ORF">pdam_00014915</name>
</gene>
<feature type="domain" description="Sushi" evidence="12">
    <location>
        <begin position="474"/>
        <end position="531"/>
    </location>
</feature>
<dbReference type="Pfam" id="PF13927">
    <property type="entry name" value="Ig_3"/>
    <property type="match status" value="2"/>
</dbReference>
<comment type="caution">
    <text evidence="14">The sequence shown here is derived from an EMBL/GenBank/DDBJ whole genome shotgun (WGS) entry which is preliminary data.</text>
</comment>
<keyword evidence="2" id="KW-0732">Signal</keyword>
<dbReference type="EMBL" id="RCHS01001351">
    <property type="protein sequence ID" value="RMX53988.1"/>
    <property type="molecule type" value="Genomic_DNA"/>
</dbReference>
<dbReference type="InterPro" id="IPR036179">
    <property type="entry name" value="Ig-like_dom_sf"/>
</dbReference>
<feature type="compositionally biased region" description="Low complexity" evidence="9">
    <location>
        <begin position="146"/>
        <end position="155"/>
    </location>
</feature>
<dbReference type="FunFam" id="2.60.40.10:FF:000107">
    <property type="entry name" value="Myosin, light chain kinase a"/>
    <property type="match status" value="1"/>
</dbReference>
<dbReference type="Gene3D" id="2.10.70.10">
    <property type="entry name" value="Complement Module, domain 1"/>
    <property type="match status" value="2"/>
</dbReference>
<dbReference type="SMART" id="SM00408">
    <property type="entry name" value="IGc2"/>
    <property type="match status" value="3"/>
</dbReference>
<dbReference type="InterPro" id="IPR003598">
    <property type="entry name" value="Ig_sub2"/>
</dbReference>
<dbReference type="SMART" id="SM00409">
    <property type="entry name" value="IG"/>
    <property type="match status" value="3"/>
</dbReference>
<dbReference type="InterPro" id="IPR008160">
    <property type="entry name" value="Collagen"/>
</dbReference>
<keyword evidence="8" id="KW-0768">Sushi</keyword>
<dbReference type="InterPro" id="IPR013098">
    <property type="entry name" value="Ig_I-set"/>
</dbReference>
<reference evidence="14 15" key="1">
    <citation type="journal article" date="2018" name="Sci. Rep.">
        <title>Comparative analysis of the Pocillopora damicornis genome highlights role of immune system in coral evolution.</title>
        <authorList>
            <person name="Cunning R."/>
            <person name="Bay R.A."/>
            <person name="Gillette P."/>
            <person name="Baker A.C."/>
            <person name="Traylor-Knowles N."/>
        </authorList>
    </citation>
    <scope>NUCLEOTIDE SEQUENCE [LARGE SCALE GENOMIC DNA]</scope>
    <source>
        <strain evidence="14">RSMAS</strain>
        <tissue evidence="14">Whole animal</tissue>
    </source>
</reference>
<accession>A0A3M6UKT9</accession>
<keyword evidence="7" id="KW-0393">Immunoglobulin domain</keyword>
<name>A0A3M6UKT9_POCDA</name>
<dbReference type="InterPro" id="IPR051170">
    <property type="entry name" value="Neural/epithelial_adhesion"/>
</dbReference>
<dbReference type="SUPFAM" id="SSF48726">
    <property type="entry name" value="Immunoglobulin"/>
    <property type="match status" value="3"/>
</dbReference>
<dbReference type="PANTHER" id="PTHR12231">
    <property type="entry name" value="CTX-RELATED TYPE I TRANSMEMBRANE PROTEIN"/>
    <property type="match status" value="1"/>
</dbReference>
<dbReference type="GO" id="GO:0016020">
    <property type="term" value="C:membrane"/>
    <property type="evidence" value="ECO:0007669"/>
    <property type="project" value="UniProtKB-SubCell"/>
</dbReference>
<dbReference type="CDD" id="cd00033">
    <property type="entry name" value="CCP"/>
    <property type="match status" value="2"/>
</dbReference>
<dbReference type="STRING" id="46731.A0A3M6UKT9"/>
<dbReference type="FunFam" id="2.10.70.10:FF:000011">
    <property type="entry name" value="CUB and sushi domain-containing protein 3 isoform A"/>
    <property type="match status" value="1"/>
</dbReference>
<evidence type="ECO:0000256" key="3">
    <source>
        <dbReference type="ARBA" id="ARBA00022737"/>
    </source>
</evidence>
<evidence type="ECO:0000256" key="7">
    <source>
        <dbReference type="ARBA" id="ARBA00023319"/>
    </source>
</evidence>
<dbReference type="InterPro" id="IPR000436">
    <property type="entry name" value="Sushi_SCR_CCP_dom"/>
</dbReference>
<dbReference type="InterPro" id="IPR013783">
    <property type="entry name" value="Ig-like_fold"/>
</dbReference>
<comment type="subcellular location">
    <subcellularLocation>
        <location evidence="1">Membrane</location>
    </subcellularLocation>
</comment>
<feature type="domain" description="Ig-like" evidence="11">
    <location>
        <begin position="290"/>
        <end position="363"/>
    </location>
</feature>
<evidence type="ECO:0000259" key="13">
    <source>
        <dbReference type="PROSITE" id="PS51886"/>
    </source>
</evidence>
<feature type="disulfide bond" evidence="8">
    <location>
        <begin position="502"/>
        <end position="529"/>
    </location>
</feature>
<evidence type="ECO:0000256" key="9">
    <source>
        <dbReference type="SAM" id="MobiDB-lite"/>
    </source>
</evidence>
<keyword evidence="10" id="KW-1133">Transmembrane helix</keyword>
<dbReference type="InterPro" id="IPR003599">
    <property type="entry name" value="Ig_sub"/>
</dbReference>
<keyword evidence="3" id="KW-0677">Repeat</keyword>
<evidence type="ECO:0000256" key="2">
    <source>
        <dbReference type="ARBA" id="ARBA00022729"/>
    </source>
</evidence>
<proteinExistence type="predicted"/>
<feature type="domain" description="TLDc" evidence="13">
    <location>
        <begin position="624"/>
        <end position="690"/>
    </location>
</feature>
<dbReference type="Pfam" id="PF01391">
    <property type="entry name" value="Collagen"/>
    <property type="match status" value="1"/>
</dbReference>
<keyword evidence="4 10" id="KW-0472">Membrane</keyword>
<dbReference type="PROSITE" id="PS50835">
    <property type="entry name" value="IG_LIKE"/>
    <property type="match status" value="3"/>
</dbReference>
<evidence type="ECO:0000256" key="6">
    <source>
        <dbReference type="ARBA" id="ARBA00023180"/>
    </source>
</evidence>
<dbReference type="PANTHER" id="PTHR12231:SF253">
    <property type="entry name" value="DPR-INTERACTING PROTEIN ETA, ISOFORM B-RELATED"/>
    <property type="match status" value="1"/>
</dbReference>
<evidence type="ECO:0000256" key="8">
    <source>
        <dbReference type="PROSITE-ProRule" id="PRU00302"/>
    </source>
</evidence>
<evidence type="ECO:0000256" key="10">
    <source>
        <dbReference type="SAM" id="Phobius"/>
    </source>
</evidence>
<feature type="domain" description="Ig-like" evidence="11">
    <location>
        <begin position="382"/>
        <end position="472"/>
    </location>
</feature>
<sequence>MGAAKMRSVNMESKAIKSQCFLTFGLSFNLILTLGSLGFTCYSLHRLDSRVTTVEQNVLLTNPSDQLLSRVTVEPTSAEPHPGGSRIKETVRDKRAADKGSSCRKCRRDCPNSSGKQNLTMEGSQERTVCVEGPQGPPGPPGTPGLPGSQGPPGKNGKRGRRGTKGPPGPQGKRGVRGLPGPPGKSAQLKINRNGGNQLEKPYFVKKPPTSVTFKEKETVTLPCEAKGFPQPVITWYKDERLIEEDRKHFGKNDLILKESEFKDRGFFTCKAENLLGIAEVSTNVTVKVPTKFVTRPKKSVVAYKTWDTVLKCDIFGYPSPVITWTRSLRQLPINRHVIDGNQLTIKNTTSDDDGAYVCQGSNQLGNVMAVIWIIVRDVVNPHIVSRPANEIQVQKLGDTVRLNCSAGGSPLPKIMWLKDGRIVHSLVVHGGIFLTKSELTINHFKPTDAGMYTCLFYNRKNATADAKTNLTLVNCGDPGSPSNGYKHGSRYWTGESVSFICDPQYHLTGPTTRTCLPSGNWSGTQPSCRRMCPALENPEHGLIHGNHFWEGENVYFSCKPGFSLTGSSDRHFSLNGTWTEENLSASYLVNMIKVMLSKYFVSSSASYLPSEIYETTMKSSIPQRIGFFRYNNLRKFLEQAVGINPSWTLCYRASLHGWGASTFHSLCDGKTHTVTLIRKGAFVFGGYTD</sequence>
<protein>
    <submittedName>
        <fullName evidence="14">Uncharacterized protein</fullName>
    </submittedName>
</protein>
<dbReference type="Pfam" id="PF00084">
    <property type="entry name" value="Sushi"/>
    <property type="match status" value="2"/>
</dbReference>
<feature type="compositionally biased region" description="Polar residues" evidence="9">
    <location>
        <begin position="111"/>
        <end position="127"/>
    </location>
</feature>
<evidence type="ECO:0000256" key="1">
    <source>
        <dbReference type="ARBA" id="ARBA00004370"/>
    </source>
</evidence>
<evidence type="ECO:0000313" key="15">
    <source>
        <dbReference type="Proteomes" id="UP000275408"/>
    </source>
</evidence>
<dbReference type="Pfam" id="PF07679">
    <property type="entry name" value="I-set"/>
    <property type="match status" value="1"/>
</dbReference>
<feature type="domain" description="Ig-like" evidence="11">
    <location>
        <begin position="202"/>
        <end position="286"/>
    </location>
</feature>
<keyword evidence="5 8" id="KW-1015">Disulfide bond</keyword>
<dbReference type="InterPro" id="IPR006571">
    <property type="entry name" value="TLDc_dom"/>
</dbReference>
<dbReference type="PROSITE" id="PS51886">
    <property type="entry name" value="TLDC"/>
    <property type="match status" value="1"/>
</dbReference>
<dbReference type="InterPro" id="IPR035976">
    <property type="entry name" value="Sushi/SCR/CCP_sf"/>
</dbReference>
<comment type="caution">
    <text evidence="8">Lacks conserved residue(s) required for the propagation of feature annotation.</text>
</comment>
<dbReference type="Gene3D" id="2.60.40.10">
    <property type="entry name" value="Immunoglobulins"/>
    <property type="match status" value="3"/>
</dbReference>
<dbReference type="OrthoDB" id="5985707at2759"/>
<dbReference type="SUPFAM" id="SSF57535">
    <property type="entry name" value="Complement control module/SCR domain"/>
    <property type="match status" value="2"/>
</dbReference>
<keyword evidence="6" id="KW-0325">Glycoprotein</keyword>
<evidence type="ECO:0000259" key="12">
    <source>
        <dbReference type="PROSITE" id="PS50923"/>
    </source>
</evidence>
<feature type="compositionally biased region" description="Pro residues" evidence="9">
    <location>
        <begin position="135"/>
        <end position="144"/>
    </location>
</feature>
<dbReference type="Pfam" id="PF07534">
    <property type="entry name" value="TLD"/>
    <property type="match status" value="1"/>
</dbReference>
<keyword evidence="10" id="KW-0812">Transmembrane</keyword>
<feature type="region of interest" description="Disordered" evidence="9">
    <location>
        <begin position="73"/>
        <end position="204"/>
    </location>
</feature>
<feature type="compositionally biased region" description="Basic and acidic residues" evidence="9">
    <location>
        <begin position="86"/>
        <end position="98"/>
    </location>
</feature>
<dbReference type="PROSITE" id="PS50923">
    <property type="entry name" value="SUSHI"/>
    <property type="match status" value="1"/>
</dbReference>